<gene>
    <name evidence="15" type="ORF">PV07_12509</name>
</gene>
<evidence type="ECO:0000256" key="8">
    <source>
        <dbReference type="ARBA" id="ARBA00024843"/>
    </source>
</evidence>
<keyword evidence="7" id="KW-0520">NAD</keyword>
<dbReference type="InterPro" id="IPR011032">
    <property type="entry name" value="GroES-like_sf"/>
</dbReference>
<evidence type="ECO:0000259" key="13">
    <source>
        <dbReference type="Pfam" id="PF00107"/>
    </source>
</evidence>
<dbReference type="AlphaFoldDB" id="A0A0D2ABF7"/>
<dbReference type="GO" id="GO:0042732">
    <property type="term" value="P:D-xylose metabolic process"/>
    <property type="evidence" value="ECO:0007669"/>
    <property type="project" value="UniProtKB-KW"/>
</dbReference>
<proteinExistence type="inferred from homology"/>
<evidence type="ECO:0000256" key="3">
    <source>
        <dbReference type="ARBA" id="ARBA00022629"/>
    </source>
</evidence>
<keyword evidence="3" id="KW-0859">Xylose metabolism</keyword>
<accession>A0A0D2ABF7</accession>
<evidence type="ECO:0000256" key="5">
    <source>
        <dbReference type="ARBA" id="ARBA00022833"/>
    </source>
</evidence>
<keyword evidence="5 12" id="KW-0862">Zinc</keyword>
<evidence type="ECO:0000256" key="9">
    <source>
        <dbReference type="ARBA" id="ARBA00025713"/>
    </source>
</evidence>
<feature type="domain" description="Alcohol dehydrogenase-like C-terminal" evidence="13">
    <location>
        <begin position="153"/>
        <end position="284"/>
    </location>
</feature>
<evidence type="ECO:0000256" key="1">
    <source>
        <dbReference type="ARBA" id="ARBA00001947"/>
    </source>
</evidence>
<dbReference type="InterPro" id="IPR036291">
    <property type="entry name" value="NAD(P)-bd_dom_sf"/>
</dbReference>
<dbReference type="FunFam" id="3.40.50.720:FF:000068">
    <property type="entry name" value="Sorbitol dehydrogenase"/>
    <property type="match status" value="1"/>
</dbReference>
<reference evidence="15 16" key="1">
    <citation type="submission" date="2015-01" db="EMBL/GenBank/DDBJ databases">
        <title>The Genome Sequence of Cladophialophora immunda CBS83496.</title>
        <authorList>
            <consortium name="The Broad Institute Genomics Platform"/>
            <person name="Cuomo C."/>
            <person name="de Hoog S."/>
            <person name="Gorbushina A."/>
            <person name="Stielow B."/>
            <person name="Teixiera M."/>
            <person name="Abouelleil A."/>
            <person name="Chapman S.B."/>
            <person name="Priest M."/>
            <person name="Young S.K."/>
            <person name="Wortman J."/>
            <person name="Nusbaum C."/>
            <person name="Birren B."/>
        </authorList>
    </citation>
    <scope>NUCLEOTIDE SEQUENCE [LARGE SCALE GENOMIC DNA]</scope>
    <source>
        <strain evidence="15 16">CBS 83496</strain>
    </source>
</reference>
<dbReference type="InterPro" id="IPR013154">
    <property type="entry name" value="ADH-like_N"/>
</dbReference>
<comment type="cofactor">
    <cofactor evidence="1 12">
        <name>Zn(2+)</name>
        <dbReference type="ChEBI" id="CHEBI:29105"/>
    </cofactor>
</comment>
<dbReference type="Gene3D" id="3.40.50.720">
    <property type="entry name" value="NAD(P)-binding Rossmann-like Domain"/>
    <property type="match status" value="1"/>
</dbReference>
<sequence>MSVVCIKSSNHGYTVHFWDDGAIDGKPVSQTEYLPLGHEAVGSVFTVGDKVEHLKVGDRVAVEPATPCRVCIRCREGLYNLCPNIRFAGSSTADPACLAKFYKAQADFCYKLPDHITWEERAMIEPLAVAAHSVMMIGIKLGQGLVIFGAGTIGLVCEAVVKMFGARGIVSVDILDHKLDFAKRFLNSHTYKSTADKSPEETAADIIRQAELGQGADAVIEASGSAICTNTAVHVLRKGGQFVQTGIGKHVIDFPIFQFSIKELHMHGAFRHGEGDFRLAIDALQHSLIPVKDLISQLYDFEDTETALGATLKGQGIKNMVQGPR</sequence>
<evidence type="ECO:0000256" key="2">
    <source>
        <dbReference type="ARBA" id="ARBA00008072"/>
    </source>
</evidence>
<keyword evidence="16" id="KW-1185">Reference proteome</keyword>
<dbReference type="EMBL" id="KN847049">
    <property type="protein sequence ID" value="KIW22092.1"/>
    <property type="molecule type" value="Genomic_DNA"/>
</dbReference>
<dbReference type="GO" id="GO:0003939">
    <property type="term" value="F:L-iditol 2-dehydrogenase (NAD+) activity"/>
    <property type="evidence" value="ECO:0007669"/>
    <property type="project" value="TreeGrafter"/>
</dbReference>
<dbReference type="InterPro" id="IPR013149">
    <property type="entry name" value="ADH-like_C"/>
</dbReference>
<dbReference type="EC" id="1.1.1.9" evidence="10"/>
<dbReference type="PANTHER" id="PTHR43161">
    <property type="entry name" value="SORBITOL DEHYDROGENASE"/>
    <property type="match status" value="1"/>
</dbReference>
<dbReference type="PANTHER" id="PTHR43161:SF9">
    <property type="entry name" value="SORBITOL DEHYDROGENASE"/>
    <property type="match status" value="1"/>
</dbReference>
<comment type="function">
    <text evidence="8">Xylitol dehydrogenase which catalyzes the conversion of xylitol to D-xylulose. Xylose is a major component of hemicelluloses such as xylan. Most fungi utilize D-xylose via three enzymatic reactions, xylose reductase (XR), xylitol dehydrogenase (XDH), and xylulokinase, to form xylulose 5-phosphate, which enters pentose phosphate pathway.</text>
</comment>
<dbReference type="SUPFAM" id="SSF50129">
    <property type="entry name" value="GroES-like"/>
    <property type="match status" value="1"/>
</dbReference>
<dbReference type="Proteomes" id="UP000054466">
    <property type="component" value="Unassembled WGS sequence"/>
</dbReference>
<dbReference type="Pfam" id="PF08240">
    <property type="entry name" value="ADH_N"/>
    <property type="match status" value="1"/>
</dbReference>
<dbReference type="GO" id="GO:0006062">
    <property type="term" value="P:sorbitol catabolic process"/>
    <property type="evidence" value="ECO:0007669"/>
    <property type="project" value="TreeGrafter"/>
</dbReference>
<dbReference type="RefSeq" id="XP_016242308.1">
    <property type="nucleotide sequence ID" value="XM_016400040.1"/>
</dbReference>
<organism evidence="15 16">
    <name type="scientific">Cladophialophora immunda</name>
    <dbReference type="NCBI Taxonomy" id="569365"/>
    <lineage>
        <taxon>Eukaryota</taxon>
        <taxon>Fungi</taxon>
        <taxon>Dikarya</taxon>
        <taxon>Ascomycota</taxon>
        <taxon>Pezizomycotina</taxon>
        <taxon>Eurotiomycetes</taxon>
        <taxon>Chaetothyriomycetidae</taxon>
        <taxon>Chaetothyriales</taxon>
        <taxon>Herpotrichiellaceae</taxon>
        <taxon>Cladophialophora</taxon>
    </lineage>
</organism>
<keyword evidence="4 12" id="KW-0479">Metal-binding</keyword>
<dbReference type="GeneID" id="27351703"/>
<evidence type="ECO:0000313" key="15">
    <source>
        <dbReference type="EMBL" id="KIW22092.1"/>
    </source>
</evidence>
<dbReference type="HOGENOM" id="CLU_026673_11_5_1"/>
<feature type="domain" description="Alcohol dehydrogenase-like N-terminal" evidence="14">
    <location>
        <begin position="30"/>
        <end position="114"/>
    </location>
</feature>
<dbReference type="Gene3D" id="3.90.180.10">
    <property type="entry name" value="Medium-chain alcohol dehydrogenases, catalytic domain"/>
    <property type="match status" value="1"/>
</dbReference>
<dbReference type="GO" id="GO:0046526">
    <property type="term" value="F:D-xylulose reductase activity"/>
    <property type="evidence" value="ECO:0007669"/>
    <property type="project" value="UniProtKB-EC"/>
</dbReference>
<evidence type="ECO:0000256" key="6">
    <source>
        <dbReference type="ARBA" id="ARBA00023002"/>
    </source>
</evidence>
<dbReference type="Pfam" id="PF00107">
    <property type="entry name" value="ADH_zinc_N"/>
    <property type="match status" value="1"/>
</dbReference>
<evidence type="ECO:0000313" key="16">
    <source>
        <dbReference type="Proteomes" id="UP000054466"/>
    </source>
</evidence>
<evidence type="ECO:0000259" key="14">
    <source>
        <dbReference type="Pfam" id="PF08240"/>
    </source>
</evidence>
<dbReference type="VEuPathDB" id="FungiDB:PV07_12509"/>
<keyword evidence="3" id="KW-0119">Carbohydrate metabolism</keyword>
<evidence type="ECO:0000256" key="10">
    <source>
        <dbReference type="ARBA" id="ARBA00026119"/>
    </source>
</evidence>
<name>A0A0D2ABF7_9EURO</name>
<dbReference type="PROSITE" id="PS00059">
    <property type="entry name" value="ADH_ZINC"/>
    <property type="match status" value="1"/>
</dbReference>
<evidence type="ECO:0000256" key="4">
    <source>
        <dbReference type="ARBA" id="ARBA00022723"/>
    </source>
</evidence>
<comment type="similarity">
    <text evidence="2 12">Belongs to the zinc-containing alcohol dehydrogenase family.</text>
</comment>
<comment type="pathway">
    <text evidence="9">Carbohydrate degradation; L-arabinose degradation via L-arabinitol; D-xylulose 5-phosphate from L-arabinose (fungal route): step 4/5.</text>
</comment>
<protein>
    <recommendedName>
        <fullName evidence="10">D-xylulose reductase</fullName>
        <ecNumber evidence="10">1.1.1.9</ecNumber>
    </recommendedName>
    <alternativeName>
        <fullName evidence="11">Xylitol dehydrogenase A</fullName>
    </alternativeName>
</protein>
<evidence type="ECO:0000256" key="11">
    <source>
        <dbReference type="ARBA" id="ARBA00030139"/>
    </source>
</evidence>
<dbReference type="SUPFAM" id="SSF51735">
    <property type="entry name" value="NAD(P)-binding Rossmann-fold domains"/>
    <property type="match status" value="1"/>
</dbReference>
<dbReference type="GO" id="GO:0008270">
    <property type="term" value="F:zinc ion binding"/>
    <property type="evidence" value="ECO:0007669"/>
    <property type="project" value="InterPro"/>
</dbReference>
<evidence type="ECO:0000256" key="12">
    <source>
        <dbReference type="RuleBase" id="RU361277"/>
    </source>
</evidence>
<dbReference type="InterPro" id="IPR002328">
    <property type="entry name" value="ADH_Zn_CS"/>
</dbReference>
<keyword evidence="6" id="KW-0560">Oxidoreductase</keyword>
<dbReference type="STRING" id="569365.A0A0D2ABF7"/>
<evidence type="ECO:0000256" key="7">
    <source>
        <dbReference type="ARBA" id="ARBA00023027"/>
    </source>
</evidence>
<dbReference type="OrthoDB" id="3941538at2759"/>